<dbReference type="OrthoDB" id="2687594at2759"/>
<reference evidence="1 2" key="1">
    <citation type="submission" date="2014-04" db="EMBL/GenBank/DDBJ databases">
        <authorList>
            <consortium name="DOE Joint Genome Institute"/>
            <person name="Kuo A."/>
            <person name="Kohler A."/>
            <person name="Costa M.D."/>
            <person name="Nagy L.G."/>
            <person name="Floudas D."/>
            <person name="Copeland A."/>
            <person name="Barry K.W."/>
            <person name="Cichocki N."/>
            <person name="Veneault-Fourrey C."/>
            <person name="LaButti K."/>
            <person name="Lindquist E.A."/>
            <person name="Lipzen A."/>
            <person name="Lundell T."/>
            <person name="Morin E."/>
            <person name="Murat C."/>
            <person name="Sun H."/>
            <person name="Tunlid A."/>
            <person name="Henrissat B."/>
            <person name="Grigoriev I.V."/>
            <person name="Hibbett D.S."/>
            <person name="Martin F."/>
            <person name="Nordberg H.P."/>
            <person name="Cantor M.N."/>
            <person name="Hua S.X."/>
        </authorList>
    </citation>
    <scope>NUCLEOTIDE SEQUENCE [LARGE SCALE GENOMIC DNA]</scope>
    <source>
        <strain evidence="1 2">441</strain>
    </source>
</reference>
<dbReference type="EMBL" id="KN834023">
    <property type="protein sequence ID" value="KIK13056.1"/>
    <property type="molecule type" value="Genomic_DNA"/>
</dbReference>
<reference evidence="2" key="2">
    <citation type="submission" date="2015-01" db="EMBL/GenBank/DDBJ databases">
        <title>Evolutionary Origins and Diversification of the Mycorrhizal Mutualists.</title>
        <authorList>
            <consortium name="DOE Joint Genome Institute"/>
            <consortium name="Mycorrhizal Genomics Consortium"/>
            <person name="Kohler A."/>
            <person name="Kuo A."/>
            <person name="Nagy L.G."/>
            <person name="Floudas D."/>
            <person name="Copeland A."/>
            <person name="Barry K.W."/>
            <person name="Cichocki N."/>
            <person name="Veneault-Fourrey C."/>
            <person name="LaButti K."/>
            <person name="Lindquist E.A."/>
            <person name="Lipzen A."/>
            <person name="Lundell T."/>
            <person name="Morin E."/>
            <person name="Murat C."/>
            <person name="Riley R."/>
            <person name="Ohm R."/>
            <person name="Sun H."/>
            <person name="Tunlid A."/>
            <person name="Henrissat B."/>
            <person name="Grigoriev I.V."/>
            <person name="Hibbett D.S."/>
            <person name="Martin F."/>
        </authorList>
    </citation>
    <scope>NUCLEOTIDE SEQUENCE [LARGE SCALE GENOMIC DNA]</scope>
    <source>
        <strain evidence="2">441</strain>
    </source>
</reference>
<dbReference type="STRING" id="765257.A0A0C9Y833"/>
<keyword evidence="2" id="KW-1185">Reference proteome</keyword>
<proteinExistence type="predicted"/>
<organism evidence="1 2">
    <name type="scientific">Pisolithus microcarpus 441</name>
    <dbReference type="NCBI Taxonomy" id="765257"/>
    <lineage>
        <taxon>Eukaryota</taxon>
        <taxon>Fungi</taxon>
        <taxon>Dikarya</taxon>
        <taxon>Basidiomycota</taxon>
        <taxon>Agaricomycotina</taxon>
        <taxon>Agaricomycetes</taxon>
        <taxon>Agaricomycetidae</taxon>
        <taxon>Boletales</taxon>
        <taxon>Sclerodermatineae</taxon>
        <taxon>Pisolithaceae</taxon>
        <taxon>Pisolithus</taxon>
    </lineage>
</organism>
<accession>A0A0C9Y833</accession>
<gene>
    <name evidence="1" type="ORF">PISMIDRAFT_119622</name>
</gene>
<name>A0A0C9Y833_9AGAM</name>
<sequence>MASIADEESTTRCICSCSKYNFGKPHTVSLATWYCHIDEAKTETEKQCIHSTRVHQATPHLTRPNVSVRGRAAIIQAMAKRCIEMVEDDILPHMPDLPDPALDNGVSCFALTFLHTNVKLFLKDNRPCRPDCQSPGDHGNTPFPFSFEYECRACPSIDIEALAELAILPLMQHNMQFILALKNMSLKDPASKLTSKAIEKIQNPPSHADPINDPGTHFSTSTYLALENASQLAYNRVCQAAQCHTPKFDCILTFHNIEKSIPSYTRVISIEHDMCHNTCMAFTGPFSQLEACPTCNMSCWKQERLQGTHRRSRVAAQTFTTIPISPQLQALYWHKDSTTDMDYLCTCTMEVLQHLQETGDIPIIDDVMMVWDYLGTMLDGDIKQQDIVLMVSIDGTQLYDSKESNCWMYVWIIINLLPDKHYHKLPVQPGGFIPGPNKPKHLDSFLFLGLHHLSALQAEGLPIWNARTNLWYLSYLYLIFTTADGPGLVYWNGMVGHSGKNSCCMYCGVLSRHKMHKKHYYPALLRPCDCCAPGSDHNNIDVFNLLLGGSTKYANNLNAIVSVRNKTQWGKMKTDTGLTKPPLLLALQPT</sequence>
<dbReference type="HOGENOM" id="CLU_007337_5_2_1"/>
<evidence type="ECO:0000313" key="2">
    <source>
        <dbReference type="Proteomes" id="UP000054018"/>
    </source>
</evidence>
<evidence type="ECO:0000313" key="1">
    <source>
        <dbReference type="EMBL" id="KIK13056.1"/>
    </source>
</evidence>
<dbReference type="Proteomes" id="UP000054018">
    <property type="component" value="Unassembled WGS sequence"/>
</dbReference>
<protein>
    <submittedName>
        <fullName evidence="1">Uncharacterized protein</fullName>
    </submittedName>
</protein>
<dbReference type="AlphaFoldDB" id="A0A0C9Y833"/>